<reference evidence="1 2" key="1">
    <citation type="journal article" date="2007" name="Science">
        <title>The Chlamydomonas genome reveals the evolution of key animal and plant functions.</title>
        <authorList>
            <person name="Merchant S.S."/>
            <person name="Prochnik S.E."/>
            <person name="Vallon O."/>
            <person name="Harris E.H."/>
            <person name="Karpowicz S.J."/>
            <person name="Witman G.B."/>
            <person name="Terry A."/>
            <person name="Salamov A."/>
            <person name="Fritz-Laylin L.K."/>
            <person name="Marechal-Drouard L."/>
            <person name="Marshall W.F."/>
            <person name="Qu L.H."/>
            <person name="Nelson D.R."/>
            <person name="Sanderfoot A.A."/>
            <person name="Spalding M.H."/>
            <person name="Kapitonov V.V."/>
            <person name="Ren Q."/>
            <person name="Ferris P."/>
            <person name="Lindquist E."/>
            <person name="Shapiro H."/>
            <person name="Lucas S.M."/>
            <person name="Grimwood J."/>
            <person name="Schmutz J."/>
            <person name="Cardol P."/>
            <person name="Cerutti H."/>
            <person name="Chanfreau G."/>
            <person name="Chen C.L."/>
            <person name="Cognat V."/>
            <person name="Croft M.T."/>
            <person name="Dent R."/>
            <person name="Dutcher S."/>
            <person name="Fernandez E."/>
            <person name="Fukuzawa H."/>
            <person name="Gonzalez-Ballester D."/>
            <person name="Gonzalez-Halphen D."/>
            <person name="Hallmann A."/>
            <person name="Hanikenne M."/>
            <person name="Hippler M."/>
            <person name="Inwood W."/>
            <person name="Jabbari K."/>
            <person name="Kalanon M."/>
            <person name="Kuras R."/>
            <person name="Lefebvre P.A."/>
            <person name="Lemaire S.D."/>
            <person name="Lobanov A.V."/>
            <person name="Lohr M."/>
            <person name="Manuell A."/>
            <person name="Meier I."/>
            <person name="Mets L."/>
            <person name="Mittag M."/>
            <person name="Mittelmeier T."/>
            <person name="Moroney J.V."/>
            <person name="Moseley J."/>
            <person name="Napoli C."/>
            <person name="Nedelcu A.M."/>
            <person name="Niyogi K."/>
            <person name="Novoselov S.V."/>
            <person name="Paulsen I.T."/>
            <person name="Pazour G."/>
            <person name="Purton S."/>
            <person name="Ral J.P."/>
            <person name="Riano-Pachon D.M."/>
            <person name="Riekhof W."/>
            <person name="Rymarquis L."/>
            <person name="Schroda M."/>
            <person name="Stern D."/>
            <person name="Umen J."/>
            <person name="Willows R."/>
            <person name="Wilson N."/>
            <person name="Zimmer S.L."/>
            <person name="Allmer J."/>
            <person name="Balk J."/>
            <person name="Bisova K."/>
            <person name="Chen C.J."/>
            <person name="Elias M."/>
            <person name="Gendler K."/>
            <person name="Hauser C."/>
            <person name="Lamb M.R."/>
            <person name="Ledford H."/>
            <person name="Long J.C."/>
            <person name="Minagawa J."/>
            <person name="Page M.D."/>
            <person name="Pan J."/>
            <person name="Pootakham W."/>
            <person name="Roje S."/>
            <person name="Rose A."/>
            <person name="Stahlberg E."/>
            <person name="Terauchi A.M."/>
            <person name="Yang P."/>
            <person name="Ball S."/>
            <person name="Bowler C."/>
            <person name="Dieckmann C.L."/>
            <person name="Gladyshev V.N."/>
            <person name="Green P."/>
            <person name="Jorgensen R."/>
            <person name="Mayfield S."/>
            <person name="Mueller-Roeber B."/>
            <person name="Rajamani S."/>
            <person name="Sayre R.T."/>
            <person name="Brokstein P."/>
            <person name="Dubchak I."/>
            <person name="Goodstein D."/>
            <person name="Hornick L."/>
            <person name="Huang Y.W."/>
            <person name="Jhaveri J."/>
            <person name="Luo Y."/>
            <person name="Martinez D."/>
            <person name="Ngau W.C."/>
            <person name="Otillar B."/>
            <person name="Poliakov A."/>
            <person name="Porter A."/>
            <person name="Szajkowski L."/>
            <person name="Werner G."/>
            <person name="Zhou K."/>
            <person name="Grigoriev I.V."/>
            <person name="Rokhsar D.S."/>
            <person name="Grossman A.R."/>
        </authorList>
    </citation>
    <scope>NUCLEOTIDE SEQUENCE [LARGE SCALE GENOMIC DNA]</scope>
    <source>
        <strain evidence="2">CC-503</strain>
    </source>
</reference>
<protein>
    <submittedName>
        <fullName evidence="1">Uncharacterized protein</fullName>
    </submittedName>
</protein>
<evidence type="ECO:0000313" key="1">
    <source>
        <dbReference type="EMBL" id="PNW79798.1"/>
    </source>
</evidence>
<dbReference type="Gramene" id="PNW79798">
    <property type="protein sequence ID" value="PNW79798"/>
    <property type="gene ID" value="CHLRE_08g367050v5"/>
</dbReference>
<organism evidence="1 2">
    <name type="scientific">Chlamydomonas reinhardtii</name>
    <name type="common">Chlamydomonas smithii</name>
    <dbReference type="NCBI Taxonomy" id="3055"/>
    <lineage>
        <taxon>Eukaryota</taxon>
        <taxon>Viridiplantae</taxon>
        <taxon>Chlorophyta</taxon>
        <taxon>core chlorophytes</taxon>
        <taxon>Chlorophyceae</taxon>
        <taxon>CS clade</taxon>
        <taxon>Chlamydomonadales</taxon>
        <taxon>Chlamydomonadaceae</taxon>
        <taxon>Chlamydomonas</taxon>
    </lineage>
</organism>
<gene>
    <name evidence="1" type="ORF">CHLRE_08g367050v5</name>
</gene>
<evidence type="ECO:0000313" key="2">
    <source>
        <dbReference type="Proteomes" id="UP000006906"/>
    </source>
</evidence>
<dbReference type="OrthoDB" id="10363716at2759"/>
<dbReference type="InParanoid" id="A0A2K3DGY8"/>
<dbReference type="Proteomes" id="UP000006906">
    <property type="component" value="Chromosome 8"/>
</dbReference>
<accession>A0A2K3DGY8</accession>
<dbReference type="EMBL" id="CM008969">
    <property type="protein sequence ID" value="PNW79798.1"/>
    <property type="molecule type" value="Genomic_DNA"/>
</dbReference>
<dbReference type="GeneID" id="66054368"/>
<keyword evidence="2" id="KW-1185">Reference proteome</keyword>
<dbReference type="KEGG" id="cre:CHLRE_08g367050v5"/>
<dbReference type="AlphaFoldDB" id="A0A2K3DGY8"/>
<proteinExistence type="predicted"/>
<sequence>MAQPRLNVRGELSSIMRASSLEFTDDDPCMIFEPNAAGLQAHKPTSTPAASHDELVQVILNAGMRAAQHADGRASNKYFYGTANAWVAALNALGAIAWAKHVQDMPDVGELWQVMGSAASLRFLQYLVPFNE</sequence>
<dbReference type="RefSeq" id="XP_042921955.1">
    <property type="nucleotide sequence ID" value="XM_043064954.1"/>
</dbReference>
<name>A0A2K3DGY8_CHLRE</name>